<keyword evidence="2" id="KW-0441">Lipid A biosynthesis</keyword>
<dbReference type="PANTHER" id="PTHR43378:SF2">
    <property type="entry name" value="UDP-3-O-ACYLGLUCOSAMINE N-ACYLTRANSFERASE 1, MITOCHONDRIAL-RELATED"/>
    <property type="match status" value="1"/>
</dbReference>
<dbReference type="PANTHER" id="PTHR43378">
    <property type="entry name" value="UDP-3-O-ACYLGLUCOSAMINE N-ACYLTRANSFERASE"/>
    <property type="match status" value="1"/>
</dbReference>
<dbReference type="STRING" id="1508389.SAMN05444003_0562"/>
<dbReference type="RefSeq" id="WP_072899109.1">
    <property type="nucleotide sequence ID" value="NZ_FQXB01000001.1"/>
</dbReference>
<keyword evidence="4" id="KW-0677">Repeat</keyword>
<dbReference type="CDD" id="cd03352">
    <property type="entry name" value="LbH_LpxD"/>
    <property type="match status" value="1"/>
</dbReference>
<dbReference type="PROSITE" id="PS00101">
    <property type="entry name" value="HEXAPEP_TRANSFERASES"/>
    <property type="match status" value="1"/>
</dbReference>
<evidence type="ECO:0000256" key="6">
    <source>
        <dbReference type="ARBA" id="ARBA00023315"/>
    </source>
</evidence>
<dbReference type="NCBIfam" id="NF002060">
    <property type="entry name" value="PRK00892.1"/>
    <property type="match status" value="1"/>
</dbReference>
<evidence type="ECO:0000256" key="1">
    <source>
        <dbReference type="ARBA" id="ARBA00022516"/>
    </source>
</evidence>
<dbReference type="InterPro" id="IPR020573">
    <property type="entry name" value="UDP_GlcNAc_AcTrfase_non-rep"/>
</dbReference>
<name>A0A1M5LZF4_9RHOB</name>
<dbReference type="Gene3D" id="3.40.1390.10">
    <property type="entry name" value="MurE/MurF, N-terminal domain"/>
    <property type="match status" value="1"/>
</dbReference>
<dbReference type="InterPro" id="IPR001451">
    <property type="entry name" value="Hexapep"/>
</dbReference>
<dbReference type="Pfam" id="PF14602">
    <property type="entry name" value="Hexapep_2"/>
    <property type="match status" value="1"/>
</dbReference>
<dbReference type="OrthoDB" id="9784739at2"/>
<evidence type="ECO:0000256" key="5">
    <source>
        <dbReference type="ARBA" id="ARBA00023098"/>
    </source>
</evidence>
<evidence type="ECO:0000313" key="8">
    <source>
        <dbReference type="EMBL" id="SHG70398.1"/>
    </source>
</evidence>
<dbReference type="Gene3D" id="2.160.10.10">
    <property type="entry name" value="Hexapeptide repeat proteins"/>
    <property type="match status" value="1"/>
</dbReference>
<dbReference type="EMBL" id="FQXB01000001">
    <property type="protein sequence ID" value="SHG70398.1"/>
    <property type="molecule type" value="Genomic_DNA"/>
</dbReference>
<proteinExistence type="predicted"/>
<dbReference type="SUPFAM" id="SSF51161">
    <property type="entry name" value="Trimeric LpxA-like enzymes"/>
    <property type="match status" value="1"/>
</dbReference>
<dbReference type="InterPro" id="IPR007691">
    <property type="entry name" value="LpxD"/>
</dbReference>
<dbReference type="InterPro" id="IPR018357">
    <property type="entry name" value="Hexapep_transf_CS"/>
</dbReference>
<keyword evidence="5" id="KW-0443">Lipid metabolism</keyword>
<keyword evidence="3 8" id="KW-0808">Transferase</keyword>
<protein>
    <submittedName>
        <fullName evidence="8">UDP-3-O-[3-hydroxymyristoyl] glucosamine N-acyltransferase</fullName>
    </submittedName>
</protein>
<reference evidence="8 9" key="1">
    <citation type="submission" date="2016-11" db="EMBL/GenBank/DDBJ databases">
        <authorList>
            <person name="Jaros S."/>
            <person name="Januszkiewicz K."/>
            <person name="Wedrychowicz H."/>
        </authorList>
    </citation>
    <scope>NUCLEOTIDE SEQUENCE [LARGE SCALE GENOMIC DNA]</scope>
    <source>
        <strain evidence="8 9">DSM 28715</strain>
    </source>
</reference>
<organism evidence="8 9">
    <name type="scientific">Cognatiyoonia sediminum</name>
    <dbReference type="NCBI Taxonomy" id="1508389"/>
    <lineage>
        <taxon>Bacteria</taxon>
        <taxon>Pseudomonadati</taxon>
        <taxon>Pseudomonadota</taxon>
        <taxon>Alphaproteobacteria</taxon>
        <taxon>Rhodobacterales</taxon>
        <taxon>Paracoccaceae</taxon>
        <taxon>Cognatiyoonia</taxon>
    </lineage>
</organism>
<dbReference type="InterPro" id="IPR011004">
    <property type="entry name" value="Trimer_LpxA-like_sf"/>
</dbReference>
<evidence type="ECO:0000256" key="4">
    <source>
        <dbReference type="ARBA" id="ARBA00022737"/>
    </source>
</evidence>
<keyword evidence="9" id="KW-1185">Reference proteome</keyword>
<keyword evidence="1" id="KW-0444">Lipid biosynthesis</keyword>
<dbReference type="GO" id="GO:0009245">
    <property type="term" value="P:lipid A biosynthetic process"/>
    <property type="evidence" value="ECO:0007669"/>
    <property type="project" value="UniProtKB-KW"/>
</dbReference>
<evidence type="ECO:0000256" key="3">
    <source>
        <dbReference type="ARBA" id="ARBA00022679"/>
    </source>
</evidence>
<feature type="domain" description="UDP-3-O-[3-hydroxymyristoyl] glucosamine N-acyltransferase non-repeat region" evidence="7">
    <location>
        <begin position="21"/>
        <end position="89"/>
    </location>
</feature>
<dbReference type="Pfam" id="PF00132">
    <property type="entry name" value="Hexapep"/>
    <property type="match status" value="2"/>
</dbReference>
<dbReference type="AlphaFoldDB" id="A0A1M5LZF4"/>
<accession>A0A1M5LZF4</accession>
<keyword evidence="6 8" id="KW-0012">Acyltransferase</keyword>
<dbReference type="GO" id="GO:0016410">
    <property type="term" value="F:N-acyltransferase activity"/>
    <property type="evidence" value="ECO:0007669"/>
    <property type="project" value="InterPro"/>
</dbReference>
<evidence type="ECO:0000256" key="2">
    <source>
        <dbReference type="ARBA" id="ARBA00022556"/>
    </source>
</evidence>
<dbReference type="Proteomes" id="UP000184074">
    <property type="component" value="Unassembled WGS sequence"/>
</dbReference>
<dbReference type="Pfam" id="PF04613">
    <property type="entry name" value="LpxD"/>
    <property type="match status" value="1"/>
</dbReference>
<evidence type="ECO:0000313" key="9">
    <source>
        <dbReference type="Proteomes" id="UP000184074"/>
    </source>
</evidence>
<dbReference type="GO" id="GO:0016020">
    <property type="term" value="C:membrane"/>
    <property type="evidence" value="ECO:0007669"/>
    <property type="project" value="GOC"/>
</dbReference>
<evidence type="ECO:0000259" key="7">
    <source>
        <dbReference type="Pfam" id="PF04613"/>
    </source>
</evidence>
<sequence length="353" mass="36253">MARRISEIAAALGAEAVGNVDLAVKRPQEPTSAGVNDLALAMSARYAGAVAATKAKAAILWKDADWQALGLDAAVLVERPRLAMAHLTQSFDTPASGDGVSELAQVSAKAHLDEDVSVGPFTTIADAAVVGSGTLVASHVSVADGAKIGRNCHIHPGVRIGRNVLIGDNVILQPNVVVGADGFSFVTEGLSNEERAFMSLAKEPLSPPDDAIRHRIHSLGSVIIGDDVEIGANSTVDAGTIRSTSVGRGTKIDNLVQVGHNVVVGEDCVLCAQAAVAGSTVLGDRSVLGGKSGVKDNVVVGKDVVLGGGAIVLGNVDDGHFVMGYPAVDMLDHRAQMRGLKSLPALLKRLRNG</sequence>
<gene>
    <name evidence="8" type="ORF">SAMN05444003_0562</name>
</gene>